<comment type="caution">
    <text evidence="1">The sequence shown here is derived from an EMBL/GenBank/DDBJ whole genome shotgun (WGS) entry which is preliminary data.</text>
</comment>
<dbReference type="AlphaFoldDB" id="A0ABD6BRH7"/>
<accession>A0ABD6BRH7</accession>
<dbReference type="Proteomes" id="UP001597139">
    <property type="component" value="Unassembled WGS sequence"/>
</dbReference>
<protein>
    <submittedName>
        <fullName evidence="1">TrmB family transcriptional regulator</fullName>
    </submittedName>
</protein>
<reference evidence="1 2" key="1">
    <citation type="journal article" date="2019" name="Int. J. Syst. Evol. Microbiol.">
        <title>The Global Catalogue of Microorganisms (GCM) 10K type strain sequencing project: providing services to taxonomists for standard genome sequencing and annotation.</title>
        <authorList>
            <consortium name="The Broad Institute Genomics Platform"/>
            <consortium name="The Broad Institute Genome Sequencing Center for Infectious Disease"/>
            <person name="Wu L."/>
            <person name="Ma J."/>
        </authorList>
    </citation>
    <scope>NUCLEOTIDE SEQUENCE [LARGE SCALE GENOMIC DNA]</scope>
    <source>
        <strain evidence="1 2">CGMCC 1.12859</strain>
    </source>
</reference>
<keyword evidence="2" id="KW-1185">Reference proteome</keyword>
<feature type="non-terminal residue" evidence="1">
    <location>
        <position position="1"/>
    </location>
</feature>
<dbReference type="EMBL" id="JBHUCZ010000009">
    <property type="protein sequence ID" value="MFD1567738.1"/>
    <property type="molecule type" value="Genomic_DNA"/>
</dbReference>
<evidence type="ECO:0000313" key="1">
    <source>
        <dbReference type="EMBL" id="MFD1567738.1"/>
    </source>
</evidence>
<evidence type="ECO:0000313" key="2">
    <source>
        <dbReference type="Proteomes" id="UP001597139"/>
    </source>
</evidence>
<organism evidence="1 2">
    <name type="scientific">Halolamina litorea</name>
    <dbReference type="NCBI Taxonomy" id="1515593"/>
    <lineage>
        <taxon>Archaea</taxon>
        <taxon>Methanobacteriati</taxon>
        <taxon>Methanobacteriota</taxon>
        <taxon>Stenosarchaea group</taxon>
        <taxon>Halobacteria</taxon>
        <taxon>Halobacteriales</taxon>
        <taxon>Haloferacaceae</taxon>
    </lineage>
</organism>
<sequence>AAGLSVVAVEDQTPELSVGRLLLVDRDTVLLSVQPASEMPTVGEEAAFWSDGTGFARVLAALIRQAFV</sequence>
<gene>
    <name evidence="1" type="ORF">ACFSAU_09550</name>
</gene>
<name>A0ABD6BRH7_9EURY</name>
<proteinExistence type="predicted"/>